<reference evidence="1 2" key="1">
    <citation type="submission" date="2021-07" db="EMBL/GenBank/DDBJ databases">
        <authorList>
            <person name="Palmer J.M."/>
        </authorList>
    </citation>
    <scope>NUCLEOTIDE SEQUENCE [LARGE SCALE GENOMIC DNA]</scope>
    <source>
        <strain evidence="1 2">AT_MEX2019</strain>
        <tissue evidence="1">Muscle</tissue>
    </source>
</reference>
<dbReference type="Proteomes" id="UP001345963">
    <property type="component" value="Unassembled WGS sequence"/>
</dbReference>
<gene>
    <name evidence="1" type="ORF">ATANTOWER_002209</name>
</gene>
<protein>
    <submittedName>
        <fullName evidence="1">Uncharacterized protein</fullName>
    </submittedName>
</protein>
<name>A0ABU7A4S8_9TELE</name>
<sequence>MCKDSTGMDIFVRHYKQDCLILKSCSCTKQLPSAALDLKQLLIVCLFKGHWHVEELRDRATRSSIRAQPAQPSEQHLSKELTVRSLLPRLLFLYEAVWM</sequence>
<comment type="caution">
    <text evidence="1">The sequence shown here is derived from an EMBL/GenBank/DDBJ whole genome shotgun (WGS) entry which is preliminary data.</text>
</comment>
<evidence type="ECO:0000313" key="2">
    <source>
        <dbReference type="Proteomes" id="UP001345963"/>
    </source>
</evidence>
<evidence type="ECO:0000313" key="1">
    <source>
        <dbReference type="EMBL" id="MED6232768.1"/>
    </source>
</evidence>
<dbReference type="EMBL" id="JAHUTI010001224">
    <property type="protein sequence ID" value="MED6232768.1"/>
    <property type="molecule type" value="Genomic_DNA"/>
</dbReference>
<accession>A0ABU7A4S8</accession>
<keyword evidence="2" id="KW-1185">Reference proteome</keyword>
<organism evidence="1 2">
    <name type="scientific">Ataeniobius toweri</name>
    <dbReference type="NCBI Taxonomy" id="208326"/>
    <lineage>
        <taxon>Eukaryota</taxon>
        <taxon>Metazoa</taxon>
        <taxon>Chordata</taxon>
        <taxon>Craniata</taxon>
        <taxon>Vertebrata</taxon>
        <taxon>Euteleostomi</taxon>
        <taxon>Actinopterygii</taxon>
        <taxon>Neopterygii</taxon>
        <taxon>Teleostei</taxon>
        <taxon>Neoteleostei</taxon>
        <taxon>Acanthomorphata</taxon>
        <taxon>Ovalentaria</taxon>
        <taxon>Atherinomorphae</taxon>
        <taxon>Cyprinodontiformes</taxon>
        <taxon>Goodeidae</taxon>
        <taxon>Ataeniobius</taxon>
    </lineage>
</organism>
<proteinExistence type="predicted"/>